<evidence type="ECO:0000256" key="6">
    <source>
        <dbReference type="ARBA" id="ARBA00023136"/>
    </source>
</evidence>
<evidence type="ECO:0000256" key="4">
    <source>
        <dbReference type="ARBA" id="ARBA00022692"/>
    </source>
</evidence>
<dbReference type="EMBL" id="JACJVO010000043">
    <property type="protein sequence ID" value="MBB6735168.1"/>
    <property type="molecule type" value="Genomic_DNA"/>
</dbReference>
<dbReference type="PANTHER" id="PTHR30193">
    <property type="entry name" value="ABC TRANSPORTER PERMEASE PROTEIN"/>
    <property type="match status" value="1"/>
</dbReference>
<organism evidence="9 10">
    <name type="scientific">Cohnella zeiphila</name>
    <dbReference type="NCBI Taxonomy" id="2761120"/>
    <lineage>
        <taxon>Bacteria</taxon>
        <taxon>Bacillati</taxon>
        <taxon>Bacillota</taxon>
        <taxon>Bacilli</taxon>
        <taxon>Bacillales</taxon>
        <taxon>Paenibacillaceae</taxon>
        <taxon>Cohnella</taxon>
    </lineage>
</organism>
<dbReference type="InterPro" id="IPR000515">
    <property type="entry name" value="MetI-like"/>
</dbReference>
<proteinExistence type="inferred from homology"/>
<dbReference type="GO" id="GO:0055085">
    <property type="term" value="P:transmembrane transport"/>
    <property type="evidence" value="ECO:0007669"/>
    <property type="project" value="InterPro"/>
</dbReference>
<keyword evidence="3" id="KW-1003">Cell membrane</keyword>
<evidence type="ECO:0000256" key="1">
    <source>
        <dbReference type="ARBA" id="ARBA00004651"/>
    </source>
</evidence>
<dbReference type="Pfam" id="PF00528">
    <property type="entry name" value="BPD_transp_1"/>
    <property type="match status" value="1"/>
</dbReference>
<dbReference type="AlphaFoldDB" id="A0A7X0SWD5"/>
<dbReference type="PANTHER" id="PTHR30193:SF1">
    <property type="entry name" value="ABC TRANSPORTER PERMEASE PROTEIN YESP-RELATED"/>
    <property type="match status" value="1"/>
</dbReference>
<protein>
    <submittedName>
        <fullName evidence="9">Sugar ABC transporter permease</fullName>
    </submittedName>
</protein>
<evidence type="ECO:0000256" key="2">
    <source>
        <dbReference type="ARBA" id="ARBA00022448"/>
    </source>
</evidence>
<feature type="domain" description="ABC transmembrane type-1" evidence="8">
    <location>
        <begin position="80"/>
        <end position="296"/>
    </location>
</feature>
<dbReference type="Proteomes" id="UP000564644">
    <property type="component" value="Unassembled WGS sequence"/>
</dbReference>
<evidence type="ECO:0000256" key="7">
    <source>
        <dbReference type="RuleBase" id="RU363032"/>
    </source>
</evidence>
<feature type="transmembrane region" description="Helical" evidence="7">
    <location>
        <begin position="84"/>
        <end position="105"/>
    </location>
</feature>
<dbReference type="PROSITE" id="PS50928">
    <property type="entry name" value="ABC_TM1"/>
    <property type="match status" value="1"/>
</dbReference>
<feature type="transmembrane region" description="Helical" evidence="7">
    <location>
        <begin position="117"/>
        <end position="137"/>
    </location>
</feature>
<keyword evidence="4 7" id="KW-0812">Transmembrane</keyword>
<dbReference type="SUPFAM" id="SSF161098">
    <property type="entry name" value="MetI-like"/>
    <property type="match status" value="1"/>
</dbReference>
<keyword evidence="5 7" id="KW-1133">Transmembrane helix</keyword>
<accession>A0A7X0SWD5</accession>
<gene>
    <name evidence="9" type="ORF">H7C18_30075</name>
</gene>
<keyword evidence="6 7" id="KW-0472">Membrane</keyword>
<keyword evidence="2 7" id="KW-0813">Transport</keyword>
<comment type="subcellular location">
    <subcellularLocation>
        <location evidence="1 7">Cell membrane</location>
        <topology evidence="1 7">Multi-pass membrane protein</topology>
    </subcellularLocation>
</comment>
<evidence type="ECO:0000256" key="3">
    <source>
        <dbReference type="ARBA" id="ARBA00022475"/>
    </source>
</evidence>
<feature type="transmembrane region" description="Helical" evidence="7">
    <location>
        <begin position="211"/>
        <end position="235"/>
    </location>
</feature>
<dbReference type="RefSeq" id="WP_185132825.1">
    <property type="nucleotide sequence ID" value="NZ_JACJVO010000043.1"/>
</dbReference>
<name>A0A7X0SWD5_9BACL</name>
<evidence type="ECO:0000313" key="10">
    <source>
        <dbReference type="Proteomes" id="UP000564644"/>
    </source>
</evidence>
<reference evidence="9 10" key="1">
    <citation type="submission" date="2020-08" db="EMBL/GenBank/DDBJ databases">
        <title>Cohnella phylogeny.</title>
        <authorList>
            <person name="Dunlap C."/>
        </authorList>
    </citation>
    <scope>NUCLEOTIDE SEQUENCE [LARGE SCALE GENOMIC DNA]</scope>
    <source>
        <strain evidence="9 10">CBP 2801</strain>
    </source>
</reference>
<comment type="caution">
    <text evidence="9">The sequence shown here is derived from an EMBL/GenBank/DDBJ whole genome shotgun (WGS) entry which is preliminary data.</text>
</comment>
<sequence length="310" mass="35505">MAKILNDNAIGIRRRNRKVLIVGLLFTSPWIIGFFIFQLYPILASFYYSLTEYNLFSPPKWVGLGNYRKLFHDDKFYLSMYNTLYITIVGVVPHMAYALAMALLLNAKVKGQSLYRTIYFLPTLVPAVASSLLWMWLLNSQYGLINMGLHYIGIAGPNWLVDPDWTKPSLILMGFWGTGTITVMYLAALQDVPKMYYEAAEIDGASKWRQFWVITFPSISPMTLFQLIMMLIASFQYFTEGLVFAEATQSTGGPENSLLFYSIYLYQQAFSFLNMGYASAMAWMLFVVVMICALVIFRTSARWVYYGGDK</sequence>
<evidence type="ECO:0000256" key="5">
    <source>
        <dbReference type="ARBA" id="ARBA00022989"/>
    </source>
</evidence>
<dbReference type="InterPro" id="IPR051393">
    <property type="entry name" value="ABC_transporter_permease"/>
</dbReference>
<feature type="transmembrane region" description="Helical" evidence="7">
    <location>
        <begin position="170"/>
        <end position="190"/>
    </location>
</feature>
<feature type="transmembrane region" description="Helical" evidence="7">
    <location>
        <begin position="20"/>
        <end position="48"/>
    </location>
</feature>
<dbReference type="CDD" id="cd06261">
    <property type="entry name" value="TM_PBP2"/>
    <property type="match status" value="1"/>
</dbReference>
<dbReference type="Gene3D" id="1.10.3720.10">
    <property type="entry name" value="MetI-like"/>
    <property type="match status" value="1"/>
</dbReference>
<dbReference type="InterPro" id="IPR035906">
    <property type="entry name" value="MetI-like_sf"/>
</dbReference>
<dbReference type="GO" id="GO:0005886">
    <property type="term" value="C:plasma membrane"/>
    <property type="evidence" value="ECO:0007669"/>
    <property type="project" value="UniProtKB-SubCell"/>
</dbReference>
<evidence type="ECO:0000313" key="9">
    <source>
        <dbReference type="EMBL" id="MBB6735168.1"/>
    </source>
</evidence>
<feature type="transmembrane region" description="Helical" evidence="7">
    <location>
        <begin position="275"/>
        <end position="297"/>
    </location>
</feature>
<keyword evidence="10" id="KW-1185">Reference proteome</keyword>
<evidence type="ECO:0000259" key="8">
    <source>
        <dbReference type="PROSITE" id="PS50928"/>
    </source>
</evidence>
<comment type="similarity">
    <text evidence="7">Belongs to the binding-protein-dependent transport system permease family.</text>
</comment>